<accession>A0A6A5H2B5</accession>
<feature type="chain" id="PRO_5025525547" evidence="1">
    <location>
        <begin position="17"/>
        <end position="145"/>
    </location>
</feature>
<dbReference type="Proteomes" id="UP000483820">
    <property type="component" value="Chromosome III"/>
</dbReference>
<keyword evidence="1" id="KW-0732">Signal</keyword>
<name>A0A6A5H2B5_CAERE</name>
<reference evidence="2 3" key="1">
    <citation type="submission" date="2019-12" db="EMBL/GenBank/DDBJ databases">
        <title>Chromosome-level assembly of the Caenorhabditis remanei genome.</title>
        <authorList>
            <person name="Teterina A.A."/>
            <person name="Willis J.H."/>
            <person name="Phillips P.C."/>
        </authorList>
    </citation>
    <scope>NUCLEOTIDE SEQUENCE [LARGE SCALE GENOMIC DNA]</scope>
    <source>
        <strain evidence="2 3">PX506</strain>
        <tissue evidence="2">Whole organism</tissue>
    </source>
</reference>
<dbReference type="KEGG" id="crq:GCK72_009363"/>
<sequence>MKCLLLLSVLLPCVSSQLVQNYPNVILTGQPRVVARRILNVDMKTAQQLALPDDQEHIRYRVNVLNRQELPQPEETPYLTQERTPVMVYRRILRPARITFTGDGVATDSWQGTSDAVEMESWTLNRRPTVEGSFVQNQQPQRSFH</sequence>
<dbReference type="RefSeq" id="XP_053586923.1">
    <property type="nucleotide sequence ID" value="XM_053727346.1"/>
</dbReference>
<evidence type="ECO:0000313" key="3">
    <source>
        <dbReference type="Proteomes" id="UP000483820"/>
    </source>
</evidence>
<gene>
    <name evidence="2" type="ORF">GCK72_009363</name>
</gene>
<evidence type="ECO:0000256" key="1">
    <source>
        <dbReference type="SAM" id="SignalP"/>
    </source>
</evidence>
<dbReference type="CTD" id="78774884"/>
<dbReference type="GeneID" id="78774884"/>
<evidence type="ECO:0000313" key="2">
    <source>
        <dbReference type="EMBL" id="KAF1761109.1"/>
    </source>
</evidence>
<dbReference type="AlphaFoldDB" id="A0A6A5H2B5"/>
<dbReference type="EMBL" id="WUAV01000003">
    <property type="protein sequence ID" value="KAF1761109.1"/>
    <property type="molecule type" value="Genomic_DNA"/>
</dbReference>
<organism evidence="2 3">
    <name type="scientific">Caenorhabditis remanei</name>
    <name type="common">Caenorhabditis vulgaris</name>
    <dbReference type="NCBI Taxonomy" id="31234"/>
    <lineage>
        <taxon>Eukaryota</taxon>
        <taxon>Metazoa</taxon>
        <taxon>Ecdysozoa</taxon>
        <taxon>Nematoda</taxon>
        <taxon>Chromadorea</taxon>
        <taxon>Rhabditida</taxon>
        <taxon>Rhabditina</taxon>
        <taxon>Rhabditomorpha</taxon>
        <taxon>Rhabditoidea</taxon>
        <taxon>Rhabditidae</taxon>
        <taxon>Peloderinae</taxon>
        <taxon>Caenorhabditis</taxon>
    </lineage>
</organism>
<proteinExistence type="predicted"/>
<comment type="caution">
    <text evidence="2">The sequence shown here is derived from an EMBL/GenBank/DDBJ whole genome shotgun (WGS) entry which is preliminary data.</text>
</comment>
<feature type="signal peptide" evidence="1">
    <location>
        <begin position="1"/>
        <end position="16"/>
    </location>
</feature>
<protein>
    <submittedName>
        <fullName evidence="2">Uncharacterized protein</fullName>
    </submittedName>
</protein>